<feature type="compositionally biased region" description="Low complexity" evidence="10">
    <location>
        <begin position="222"/>
        <end position="238"/>
    </location>
</feature>
<evidence type="ECO:0000256" key="9">
    <source>
        <dbReference type="RuleBase" id="RU364144"/>
    </source>
</evidence>
<dbReference type="STRING" id="1314773.A0A3N2Q6I5"/>
<dbReference type="Proteomes" id="UP000272025">
    <property type="component" value="Unassembled WGS sequence"/>
</dbReference>
<dbReference type="Gene3D" id="1.20.58.1710">
    <property type="match status" value="1"/>
</dbReference>
<dbReference type="PANTHER" id="PTHR13074">
    <property type="entry name" value="MEDIATOR OF RNA POLYMERASE II TRANSCRIPTION SUBUNIT 8"/>
    <property type="match status" value="1"/>
</dbReference>
<evidence type="ECO:0000256" key="8">
    <source>
        <dbReference type="ARBA" id="ARBA00031261"/>
    </source>
</evidence>
<reference evidence="11 12" key="1">
    <citation type="journal article" date="2018" name="Mol. Ecol.">
        <title>The obligate alkalophilic soda-lake fungus Sodiomyces alkalinus has shifted to a protein diet.</title>
        <authorList>
            <person name="Grum-Grzhimaylo A.A."/>
            <person name="Falkoski D.L."/>
            <person name="van den Heuvel J."/>
            <person name="Valero-Jimenez C.A."/>
            <person name="Min B."/>
            <person name="Choi I.G."/>
            <person name="Lipzen A."/>
            <person name="Daum C.G."/>
            <person name="Aanen D.K."/>
            <person name="Tsang A."/>
            <person name="Henrissat B."/>
            <person name="Bilanenko E.N."/>
            <person name="de Vries R.P."/>
            <person name="van Kan J.A.L."/>
            <person name="Grigoriev I.V."/>
            <person name="Debets A.J.M."/>
        </authorList>
    </citation>
    <scope>NUCLEOTIDE SEQUENCE [LARGE SCALE GENOMIC DNA]</scope>
    <source>
        <strain evidence="11 12">F11</strain>
    </source>
</reference>
<comment type="subcellular location">
    <subcellularLocation>
        <location evidence="1 9">Nucleus</location>
    </subcellularLocation>
</comment>
<evidence type="ECO:0000313" key="12">
    <source>
        <dbReference type="Proteomes" id="UP000272025"/>
    </source>
</evidence>
<dbReference type="GO" id="GO:0006357">
    <property type="term" value="P:regulation of transcription by RNA polymerase II"/>
    <property type="evidence" value="ECO:0007669"/>
    <property type="project" value="InterPro"/>
</dbReference>
<keyword evidence="6 9" id="KW-0804">Transcription</keyword>
<feature type="region of interest" description="Disordered" evidence="10">
    <location>
        <begin position="115"/>
        <end position="139"/>
    </location>
</feature>
<protein>
    <recommendedName>
        <fullName evidence="3 9">Mediator of RNA polymerase II transcription subunit 8</fullName>
    </recommendedName>
    <alternativeName>
        <fullName evidence="8 9">Mediator complex subunit 8</fullName>
    </alternativeName>
</protein>
<proteinExistence type="inferred from homology"/>
<keyword evidence="7 9" id="KW-0539">Nucleus</keyword>
<dbReference type="GO" id="GO:0070847">
    <property type="term" value="C:core mediator complex"/>
    <property type="evidence" value="ECO:0007669"/>
    <property type="project" value="TreeGrafter"/>
</dbReference>
<name>A0A3N2Q6I5_SODAK</name>
<dbReference type="Gene3D" id="6.10.250.2610">
    <property type="match status" value="1"/>
</dbReference>
<keyword evidence="12" id="KW-1185">Reference proteome</keyword>
<dbReference type="Pfam" id="PF10232">
    <property type="entry name" value="Med8"/>
    <property type="match status" value="1"/>
</dbReference>
<evidence type="ECO:0000256" key="4">
    <source>
        <dbReference type="ARBA" id="ARBA00023015"/>
    </source>
</evidence>
<keyword evidence="4 9" id="KW-0805">Transcription regulation</keyword>
<dbReference type="InterPro" id="IPR019364">
    <property type="entry name" value="Mediatior_Med8_fun/met"/>
</dbReference>
<dbReference type="EMBL" id="ML119051">
    <property type="protein sequence ID" value="ROT42317.1"/>
    <property type="molecule type" value="Genomic_DNA"/>
</dbReference>
<evidence type="ECO:0000256" key="1">
    <source>
        <dbReference type="ARBA" id="ARBA00004123"/>
    </source>
</evidence>
<dbReference type="OrthoDB" id="5329317at2759"/>
<keyword evidence="5 9" id="KW-0010">Activator</keyword>
<evidence type="ECO:0000256" key="6">
    <source>
        <dbReference type="ARBA" id="ARBA00023163"/>
    </source>
</evidence>
<evidence type="ECO:0000256" key="10">
    <source>
        <dbReference type="SAM" id="MobiDB-lite"/>
    </source>
</evidence>
<organism evidence="11 12">
    <name type="scientific">Sodiomyces alkalinus (strain CBS 110278 / VKM F-3762 / F11)</name>
    <name type="common">Alkaliphilic filamentous fungus</name>
    <dbReference type="NCBI Taxonomy" id="1314773"/>
    <lineage>
        <taxon>Eukaryota</taxon>
        <taxon>Fungi</taxon>
        <taxon>Dikarya</taxon>
        <taxon>Ascomycota</taxon>
        <taxon>Pezizomycotina</taxon>
        <taxon>Sordariomycetes</taxon>
        <taxon>Hypocreomycetidae</taxon>
        <taxon>Glomerellales</taxon>
        <taxon>Plectosphaerellaceae</taxon>
        <taxon>Sodiomyces</taxon>
    </lineage>
</organism>
<sequence length="277" mass="31339">MAYASRHQANALGLTDDEIKSIEQTRQRLYQLSNSIQSFKADIAKSNPLPPQSSLQAQYHILLRNLQSLLDVLTENAVPFAHTSIHPAVNFPGRTQENVLLTLLRKKREPEVEEHVERGLEKTREVRASGAAPGEGDGVQRLEAVWDEIREWTQGRVQKYVLEQAGDVYTRKEREDGIEKVRTGLKRPLEEPEESEEEEDEEGEGEGEEQPDGDIVMGDGQGQPRQQPQQPQQQLPEPEVFFWFAARGEFTLPPNIELEKDAAKRTRLAVAGGMPRM</sequence>
<dbReference type="PANTHER" id="PTHR13074:SF9">
    <property type="entry name" value="MEDIATOR OF RNA POLYMERASE II TRANSCRIPTION SUBUNIT 8"/>
    <property type="match status" value="1"/>
</dbReference>
<feature type="compositionally biased region" description="Basic and acidic residues" evidence="10">
    <location>
        <begin position="180"/>
        <end position="190"/>
    </location>
</feature>
<evidence type="ECO:0000256" key="5">
    <source>
        <dbReference type="ARBA" id="ARBA00023159"/>
    </source>
</evidence>
<dbReference type="GO" id="GO:0003712">
    <property type="term" value="F:transcription coregulator activity"/>
    <property type="evidence" value="ECO:0007669"/>
    <property type="project" value="InterPro"/>
</dbReference>
<feature type="compositionally biased region" description="Basic and acidic residues" evidence="10">
    <location>
        <begin position="115"/>
        <end position="127"/>
    </location>
</feature>
<accession>A0A3N2Q6I5</accession>
<feature type="region of interest" description="Disordered" evidence="10">
    <location>
        <begin position="180"/>
        <end position="242"/>
    </location>
</feature>
<evidence type="ECO:0000256" key="7">
    <source>
        <dbReference type="ARBA" id="ARBA00023242"/>
    </source>
</evidence>
<dbReference type="AlphaFoldDB" id="A0A3N2Q6I5"/>
<feature type="compositionally biased region" description="Acidic residues" evidence="10">
    <location>
        <begin position="191"/>
        <end position="212"/>
    </location>
</feature>
<evidence type="ECO:0000313" key="11">
    <source>
        <dbReference type="EMBL" id="ROT42317.1"/>
    </source>
</evidence>
<evidence type="ECO:0000256" key="3">
    <source>
        <dbReference type="ARBA" id="ARBA00020637"/>
    </source>
</evidence>
<dbReference type="GO" id="GO:0016592">
    <property type="term" value="C:mediator complex"/>
    <property type="evidence" value="ECO:0007669"/>
    <property type="project" value="InterPro"/>
</dbReference>
<comment type="subunit">
    <text evidence="9">Component of the Mediator complex.</text>
</comment>
<comment type="function">
    <text evidence="9">Component of the Mediator complex, a coactivator involved in the regulated transcription of nearly all RNA polymerase II-dependent genes. Mediator functions as a bridge to convey information from gene-specific regulatory proteins to the basal RNA polymerase II transcription machinery. Mediator is recruited to promoters by direct interactions with regulatory proteins and serves as a scaffold for the assembly of a functional preinitiation complex with RNA polymerase II and the general transcription factors.</text>
</comment>
<dbReference type="GO" id="GO:0000978">
    <property type="term" value="F:RNA polymerase II cis-regulatory region sequence-specific DNA binding"/>
    <property type="evidence" value="ECO:0007669"/>
    <property type="project" value="TreeGrafter"/>
</dbReference>
<gene>
    <name evidence="9" type="primary">MED8</name>
    <name evidence="11" type="ORF">SODALDRAFT_12500</name>
</gene>
<comment type="similarity">
    <text evidence="2 9">Belongs to the Mediator complex subunit 8 family.</text>
</comment>
<evidence type="ECO:0000256" key="2">
    <source>
        <dbReference type="ARBA" id="ARBA00005716"/>
    </source>
</evidence>